<keyword evidence="2" id="KW-1185">Reference proteome</keyword>
<organism evidence="1 2">
    <name type="scientific">Senna tora</name>
    <dbReference type="NCBI Taxonomy" id="362788"/>
    <lineage>
        <taxon>Eukaryota</taxon>
        <taxon>Viridiplantae</taxon>
        <taxon>Streptophyta</taxon>
        <taxon>Embryophyta</taxon>
        <taxon>Tracheophyta</taxon>
        <taxon>Spermatophyta</taxon>
        <taxon>Magnoliopsida</taxon>
        <taxon>eudicotyledons</taxon>
        <taxon>Gunneridae</taxon>
        <taxon>Pentapetalae</taxon>
        <taxon>rosids</taxon>
        <taxon>fabids</taxon>
        <taxon>Fabales</taxon>
        <taxon>Fabaceae</taxon>
        <taxon>Caesalpinioideae</taxon>
        <taxon>Cassia clade</taxon>
        <taxon>Senna</taxon>
    </lineage>
</organism>
<evidence type="ECO:0000313" key="1">
    <source>
        <dbReference type="EMBL" id="KAF7814033.1"/>
    </source>
</evidence>
<evidence type="ECO:0000313" key="2">
    <source>
        <dbReference type="Proteomes" id="UP000634136"/>
    </source>
</evidence>
<sequence>MEAAYLEHQTIERSIAGESGDGGKNAGFEIFGSFSYGFNLLSAK</sequence>
<dbReference type="AlphaFoldDB" id="A0A834T2L4"/>
<dbReference type="EMBL" id="JAAIUW010000009">
    <property type="protein sequence ID" value="KAF7814033.1"/>
    <property type="molecule type" value="Genomic_DNA"/>
</dbReference>
<accession>A0A834T2L4</accession>
<reference evidence="1" key="1">
    <citation type="submission" date="2020-09" db="EMBL/GenBank/DDBJ databases">
        <title>Genome-Enabled Discovery of Anthraquinone Biosynthesis in Senna tora.</title>
        <authorList>
            <person name="Kang S.-H."/>
            <person name="Pandey R.P."/>
            <person name="Lee C.-M."/>
            <person name="Sim J.-S."/>
            <person name="Jeong J.-T."/>
            <person name="Choi B.-S."/>
            <person name="Jung M."/>
            <person name="Ginzburg D."/>
            <person name="Zhao K."/>
            <person name="Won S.Y."/>
            <person name="Oh T.-J."/>
            <person name="Yu Y."/>
            <person name="Kim N.-H."/>
            <person name="Lee O.R."/>
            <person name="Lee T.-H."/>
            <person name="Bashyal P."/>
            <person name="Kim T.-S."/>
            <person name="Lee W.-H."/>
            <person name="Kawkins C."/>
            <person name="Kim C.-K."/>
            <person name="Kim J.S."/>
            <person name="Ahn B.O."/>
            <person name="Rhee S.Y."/>
            <person name="Sohng J.K."/>
        </authorList>
    </citation>
    <scope>NUCLEOTIDE SEQUENCE</scope>
    <source>
        <tissue evidence="1">Leaf</tissue>
    </source>
</reference>
<name>A0A834T2L4_9FABA</name>
<proteinExistence type="predicted"/>
<comment type="caution">
    <text evidence="1">The sequence shown here is derived from an EMBL/GenBank/DDBJ whole genome shotgun (WGS) entry which is preliminary data.</text>
</comment>
<protein>
    <submittedName>
        <fullName evidence="1">Uncharacterized protein</fullName>
    </submittedName>
</protein>
<gene>
    <name evidence="1" type="ORF">G2W53_028002</name>
</gene>
<dbReference type="Proteomes" id="UP000634136">
    <property type="component" value="Unassembled WGS sequence"/>
</dbReference>